<organism evidence="1 2">
    <name type="scientific">Necator americanus</name>
    <name type="common">Human hookworm</name>
    <dbReference type="NCBI Taxonomy" id="51031"/>
    <lineage>
        <taxon>Eukaryota</taxon>
        <taxon>Metazoa</taxon>
        <taxon>Ecdysozoa</taxon>
        <taxon>Nematoda</taxon>
        <taxon>Chromadorea</taxon>
        <taxon>Rhabditida</taxon>
        <taxon>Rhabditina</taxon>
        <taxon>Rhabditomorpha</taxon>
        <taxon>Strongyloidea</taxon>
        <taxon>Ancylostomatidae</taxon>
        <taxon>Bunostominae</taxon>
        <taxon>Necator</taxon>
    </lineage>
</organism>
<evidence type="ECO:0000313" key="2">
    <source>
        <dbReference type="Proteomes" id="UP001303046"/>
    </source>
</evidence>
<evidence type="ECO:0008006" key="3">
    <source>
        <dbReference type="Google" id="ProtNLM"/>
    </source>
</evidence>
<dbReference type="PANTHER" id="PTHR47331:SF5">
    <property type="entry name" value="RIBONUCLEASE H"/>
    <property type="match status" value="1"/>
</dbReference>
<keyword evidence="2" id="KW-1185">Reference proteome</keyword>
<dbReference type="Gene3D" id="4.10.60.10">
    <property type="entry name" value="Zinc finger, CCHC-type"/>
    <property type="match status" value="1"/>
</dbReference>
<dbReference type="PANTHER" id="PTHR47331">
    <property type="entry name" value="PHD-TYPE DOMAIN-CONTAINING PROTEIN"/>
    <property type="match status" value="1"/>
</dbReference>
<name>A0ABR1C7A9_NECAM</name>
<evidence type="ECO:0000313" key="1">
    <source>
        <dbReference type="EMBL" id="KAK6733724.1"/>
    </source>
</evidence>
<reference evidence="1 2" key="1">
    <citation type="submission" date="2023-08" db="EMBL/GenBank/DDBJ databases">
        <title>A Necator americanus chromosomal reference genome.</title>
        <authorList>
            <person name="Ilik V."/>
            <person name="Petrzelkova K.J."/>
            <person name="Pardy F."/>
            <person name="Fuh T."/>
            <person name="Niatou-Singa F.S."/>
            <person name="Gouil Q."/>
            <person name="Baker L."/>
            <person name="Ritchie M.E."/>
            <person name="Jex A.R."/>
            <person name="Gazzola D."/>
            <person name="Li H."/>
            <person name="Toshio Fujiwara R."/>
            <person name="Zhan B."/>
            <person name="Aroian R.V."/>
            <person name="Pafco B."/>
            <person name="Schwarz E.M."/>
        </authorList>
    </citation>
    <scope>NUCLEOTIDE SEQUENCE [LARGE SCALE GENOMIC DNA]</scope>
    <source>
        <strain evidence="1 2">Aroian</strain>
        <tissue evidence="1">Whole animal</tissue>
    </source>
</reference>
<protein>
    <recommendedName>
        <fullName evidence="3">Zinc knuckle</fullName>
    </recommendedName>
</protein>
<sequence length="233" mass="26922">MVRRYPVTEENYESAVNLLQKKYGKDAQLISALQSRLESARAENSTTQAQRKLLETIIPIVTQLKKLNIDLNGSYNAQKVLAKFALRIQRRVLGSQITPDMVESQWKMEEIIAELDANIKMEEHVNDMVTKNATVTTRTESANFHMRQGVRKLTPCMFCQSPMHKSALCNRYSTVEEKRSFIQNNNMRLNCGREGHFVKDCTREGCRKCQGRKHNHVLCPQRIELGKHSRRTQ</sequence>
<dbReference type="Proteomes" id="UP001303046">
    <property type="component" value="Unassembled WGS sequence"/>
</dbReference>
<dbReference type="EMBL" id="JAVFWL010000002">
    <property type="protein sequence ID" value="KAK6733724.1"/>
    <property type="molecule type" value="Genomic_DNA"/>
</dbReference>
<gene>
    <name evidence="1" type="primary">Necator_chrII.g5261</name>
    <name evidence="1" type="ORF">RB195_017468</name>
</gene>
<dbReference type="Pfam" id="PF03564">
    <property type="entry name" value="DUF1759"/>
    <property type="match status" value="1"/>
</dbReference>
<proteinExistence type="predicted"/>
<dbReference type="InterPro" id="IPR005312">
    <property type="entry name" value="DUF1759"/>
</dbReference>
<accession>A0ABR1C7A9</accession>
<comment type="caution">
    <text evidence="1">The sequence shown here is derived from an EMBL/GenBank/DDBJ whole genome shotgun (WGS) entry which is preliminary data.</text>
</comment>